<keyword evidence="4" id="KW-0418">Kinase</keyword>
<evidence type="ECO:0000256" key="4">
    <source>
        <dbReference type="ARBA" id="ARBA00022777"/>
    </source>
</evidence>
<dbReference type="GO" id="GO:0008662">
    <property type="term" value="F:1-phosphofructokinase activity"/>
    <property type="evidence" value="ECO:0007669"/>
    <property type="project" value="UniProtKB-EC"/>
</dbReference>
<keyword evidence="5" id="KW-0067">ATP-binding</keyword>
<protein>
    <submittedName>
        <fullName evidence="8">1-phosphofructokinase</fullName>
        <ecNumber evidence="8">2.7.1.56</ecNumber>
    </submittedName>
</protein>
<evidence type="ECO:0000256" key="6">
    <source>
        <dbReference type="PIRNR" id="PIRNR000535"/>
    </source>
</evidence>
<keyword evidence="3" id="KW-0547">Nucleotide-binding</keyword>
<dbReference type="CDD" id="cd01164">
    <property type="entry name" value="FruK_PfkB_like"/>
    <property type="match status" value="1"/>
</dbReference>
<evidence type="ECO:0000313" key="8">
    <source>
        <dbReference type="EMBL" id="ASB90784.1"/>
    </source>
</evidence>
<gene>
    <name evidence="8" type="primary">fruK</name>
    <name evidence="8" type="ORF">S101395_04282</name>
</gene>
<dbReference type="InterPro" id="IPR017583">
    <property type="entry name" value="Tagatose/fructose_Pkinase"/>
</dbReference>
<name>A0ABN5ANL0_9BACI</name>
<evidence type="ECO:0000256" key="2">
    <source>
        <dbReference type="ARBA" id="ARBA00022679"/>
    </source>
</evidence>
<keyword evidence="2 6" id="KW-0808">Transferase</keyword>
<proteinExistence type="inferred from homology"/>
<dbReference type="NCBIfam" id="TIGR03828">
    <property type="entry name" value="pfkB"/>
    <property type="match status" value="1"/>
</dbReference>
<comment type="similarity">
    <text evidence="1">Belongs to the carbohydrate kinase PfkB family.</text>
</comment>
<evidence type="ECO:0000313" key="9">
    <source>
        <dbReference type="Proteomes" id="UP000196877"/>
    </source>
</evidence>
<dbReference type="EC" id="2.7.1.56" evidence="8"/>
<organism evidence="8 9">
    <name type="scientific">Bacillus sonorensis</name>
    <dbReference type="NCBI Taxonomy" id="119858"/>
    <lineage>
        <taxon>Bacteria</taxon>
        <taxon>Bacillati</taxon>
        <taxon>Bacillota</taxon>
        <taxon>Bacilli</taxon>
        <taxon>Bacillales</taxon>
        <taxon>Bacillaceae</taxon>
        <taxon>Bacillus</taxon>
    </lineage>
</organism>
<dbReference type="InterPro" id="IPR029056">
    <property type="entry name" value="Ribokinase-like"/>
</dbReference>
<evidence type="ECO:0000256" key="3">
    <source>
        <dbReference type="ARBA" id="ARBA00022741"/>
    </source>
</evidence>
<dbReference type="InterPro" id="IPR011611">
    <property type="entry name" value="PfkB_dom"/>
</dbReference>
<dbReference type="GeneID" id="92855091"/>
<dbReference type="PANTHER" id="PTHR46566:SF1">
    <property type="entry name" value="1-PHOSPHOFRUCTOKINASE"/>
    <property type="match status" value="1"/>
</dbReference>
<evidence type="ECO:0000256" key="5">
    <source>
        <dbReference type="ARBA" id="ARBA00022840"/>
    </source>
</evidence>
<dbReference type="InterPro" id="IPR022463">
    <property type="entry name" value="1-PFruKinase"/>
</dbReference>
<dbReference type="Pfam" id="PF00294">
    <property type="entry name" value="PfkB"/>
    <property type="match status" value="1"/>
</dbReference>
<dbReference type="Proteomes" id="UP000196877">
    <property type="component" value="Chromosome"/>
</dbReference>
<accession>A0ABN5ANL0</accession>
<evidence type="ECO:0000259" key="7">
    <source>
        <dbReference type="Pfam" id="PF00294"/>
    </source>
</evidence>
<dbReference type="RefSeq" id="WP_006639089.1">
    <property type="nucleotide sequence ID" value="NZ_BORD01000001.1"/>
</dbReference>
<dbReference type="Gene3D" id="3.40.1190.20">
    <property type="match status" value="1"/>
</dbReference>
<dbReference type="EMBL" id="CP021920">
    <property type="protein sequence ID" value="ASB90784.1"/>
    <property type="molecule type" value="Genomic_DNA"/>
</dbReference>
<dbReference type="PANTHER" id="PTHR46566">
    <property type="entry name" value="1-PHOSPHOFRUCTOKINASE-RELATED"/>
    <property type="match status" value="1"/>
</dbReference>
<dbReference type="NCBIfam" id="TIGR03168">
    <property type="entry name" value="1-PFK"/>
    <property type="match status" value="1"/>
</dbReference>
<sequence>MIYTCTMNTAIDLFVETGDLLPDIVNRTTDEDYQPNGKGVNISFMLKRLGLDNTALGFTGGFTGRFIEDELKKENIATDFVKVDGISRINIFINAHREFKIVNKGPLISEERTQELIHKIREIPRGRILFVSGSLPKGVQEDIYPALASIAAKRDLKLILDISSPALLDCLPYRPYLIKPNEQELAAFFNMKKALSEEEIVYYGRELLERGAERVLVTRGKDGAVYFDRNQTLKVTSAKGRVVNTACAGDAMLAVFIGKQKLGIPLEDALKQASAAGALTAFSKGLCDLSRLDDILPQIRITHL</sequence>
<keyword evidence="9" id="KW-1185">Reference proteome</keyword>
<dbReference type="SUPFAM" id="SSF53613">
    <property type="entry name" value="Ribokinase-like"/>
    <property type="match status" value="1"/>
</dbReference>
<reference evidence="8 9" key="1">
    <citation type="submission" date="2017-06" db="EMBL/GenBank/DDBJ databases">
        <title>Genome sequence of Bacillus sonorensis strain SRCM101395.</title>
        <authorList>
            <person name="Cho S.H."/>
        </authorList>
    </citation>
    <scope>NUCLEOTIDE SEQUENCE [LARGE SCALE GENOMIC DNA]</scope>
    <source>
        <strain evidence="8 9">SRCM101395</strain>
    </source>
</reference>
<evidence type="ECO:0000256" key="1">
    <source>
        <dbReference type="ARBA" id="ARBA00010688"/>
    </source>
</evidence>
<feature type="domain" description="Carbohydrate kinase PfkB" evidence="7">
    <location>
        <begin position="10"/>
        <end position="287"/>
    </location>
</feature>
<dbReference type="PIRSF" id="PIRSF000535">
    <property type="entry name" value="1PFK/6PFK/LacC"/>
    <property type="match status" value="1"/>
</dbReference>